<dbReference type="STRING" id="1331196.A0A1B9IKL3"/>
<reference evidence="2" key="2">
    <citation type="submission" date="2013-12" db="EMBL/GenBank/DDBJ databases">
        <title>Evolution of pathogenesis and genome organization in the Tremellales.</title>
        <authorList>
            <person name="Cuomo C."/>
            <person name="Litvintseva A."/>
            <person name="Heitman J."/>
            <person name="Chen Y."/>
            <person name="Sun S."/>
            <person name="Springer D."/>
            <person name="Dromer F."/>
            <person name="Young S."/>
            <person name="Zeng Q."/>
            <person name="Chapman S."/>
            <person name="Gujja S."/>
            <person name="Saif S."/>
            <person name="Birren B."/>
        </authorList>
    </citation>
    <scope>NUCLEOTIDE SEQUENCE [LARGE SCALE GENOMIC DNA]</scope>
    <source>
        <strain evidence="2">CBS 10435</strain>
    </source>
</reference>
<dbReference type="Proteomes" id="UP000092583">
    <property type="component" value="Unassembled WGS sequence"/>
</dbReference>
<protein>
    <submittedName>
        <fullName evidence="1">Uncharacterized protein</fullName>
    </submittedName>
</protein>
<dbReference type="AlphaFoldDB" id="A0A1B9IKL3"/>
<proteinExistence type="predicted"/>
<dbReference type="EMBL" id="KI669465">
    <property type="protein sequence ID" value="OCF56037.1"/>
    <property type="molecule type" value="Genomic_DNA"/>
</dbReference>
<reference evidence="1 2" key="1">
    <citation type="submission" date="2013-07" db="EMBL/GenBank/DDBJ databases">
        <title>The Genome Sequence of Kwoniella mangroviensis CBS10435.</title>
        <authorList>
            <consortium name="The Broad Institute Genome Sequencing Platform"/>
            <person name="Cuomo C."/>
            <person name="Litvintseva A."/>
            <person name="Chen Y."/>
            <person name="Heitman J."/>
            <person name="Sun S."/>
            <person name="Springer D."/>
            <person name="Dromer F."/>
            <person name="Young S.K."/>
            <person name="Zeng Q."/>
            <person name="Gargeya S."/>
            <person name="Fitzgerald M."/>
            <person name="Abouelleil A."/>
            <person name="Alvarado L."/>
            <person name="Berlin A.M."/>
            <person name="Chapman S.B."/>
            <person name="Dewar J."/>
            <person name="Goldberg J."/>
            <person name="Griggs A."/>
            <person name="Gujja S."/>
            <person name="Hansen M."/>
            <person name="Howarth C."/>
            <person name="Imamovic A."/>
            <person name="Larimer J."/>
            <person name="McCowan C."/>
            <person name="Murphy C."/>
            <person name="Pearson M."/>
            <person name="Priest M."/>
            <person name="Roberts A."/>
            <person name="Saif S."/>
            <person name="Shea T."/>
            <person name="Sykes S."/>
            <person name="Wortman J."/>
            <person name="Nusbaum C."/>
            <person name="Birren B."/>
        </authorList>
    </citation>
    <scope>NUCLEOTIDE SEQUENCE [LARGE SCALE GENOMIC DNA]</scope>
    <source>
        <strain evidence="1 2">CBS 10435</strain>
    </source>
</reference>
<evidence type="ECO:0000313" key="2">
    <source>
        <dbReference type="Proteomes" id="UP000092583"/>
    </source>
</evidence>
<dbReference type="OrthoDB" id="2564062at2759"/>
<name>A0A1B9IKL3_9TREE</name>
<evidence type="ECO:0000313" key="1">
    <source>
        <dbReference type="EMBL" id="OCF56037.1"/>
    </source>
</evidence>
<accession>A0A1B9IKL3</accession>
<sequence>MTTLPTSIPPLPISLITNLLPYLLPPSPLPQEFLSKTLLQRLLYLPPSLSDLDSHLSPFPSNDSQPVSTRLSELCHGHQLGDVQYTKEGEEVYARIPILPELDNTTDGSVEIWFEYEYGNSESRGWVYHSARLPSGTRHQFVSTPEQLVNLLNEAGQNAMDEVGEVNGDNEAPEGYWTAFDSPTSSPSPHTDILDDQHVEDAYWARYSRPATAPITPGTHTPFHHSKSPPAVDSHEEQAKRLTESLKALGLNGGLEADTQNGYSKVHTEGKRGFWIDEEEKQEENHIEVVQKNQTQIENASQTQTELNDVRQKEETVEVSESGKQVKDRLRCKILVSLNNIWKEHVEGSNELDLEIKAMEWLNAGKVAIQDNDPSHLPLLPDSEKGDIIVGKVEILFEMYQVLRENKEKDSFYRLLEGTIRKSPSLGDHQDEFDEVHRQNTYYE</sequence>
<keyword evidence="2" id="KW-1185">Reference proteome</keyword>
<gene>
    <name evidence="1" type="ORF">L486_06794</name>
</gene>
<organism evidence="1 2">
    <name type="scientific">Kwoniella mangroviensis CBS 10435</name>
    <dbReference type="NCBI Taxonomy" id="1331196"/>
    <lineage>
        <taxon>Eukaryota</taxon>
        <taxon>Fungi</taxon>
        <taxon>Dikarya</taxon>
        <taxon>Basidiomycota</taxon>
        <taxon>Agaricomycotina</taxon>
        <taxon>Tremellomycetes</taxon>
        <taxon>Tremellales</taxon>
        <taxon>Cryptococcaceae</taxon>
        <taxon>Kwoniella</taxon>
    </lineage>
</organism>